<name>A0A4Y7IK74_PAPSO</name>
<dbReference type="Gramene" id="RZC49294">
    <property type="protein sequence ID" value="RZC49294"/>
    <property type="gene ID" value="C5167_017708"/>
</dbReference>
<dbReference type="InterPro" id="IPR046960">
    <property type="entry name" value="PPR_At4g14850-like_plant"/>
</dbReference>
<accession>A0A4Y7IK74</accession>
<dbReference type="InterPro" id="IPR011990">
    <property type="entry name" value="TPR-like_helical_dom_sf"/>
</dbReference>
<keyword evidence="1" id="KW-0677">Repeat</keyword>
<dbReference type="PROSITE" id="PS51375">
    <property type="entry name" value="PPR"/>
    <property type="match status" value="1"/>
</dbReference>
<evidence type="ECO:0000256" key="2">
    <source>
        <dbReference type="PROSITE-ProRule" id="PRU00708"/>
    </source>
</evidence>
<dbReference type="EMBL" id="CM010716">
    <property type="protein sequence ID" value="RZC49294.1"/>
    <property type="molecule type" value="Genomic_DNA"/>
</dbReference>
<evidence type="ECO:0008006" key="5">
    <source>
        <dbReference type="Google" id="ProtNLM"/>
    </source>
</evidence>
<evidence type="ECO:0000313" key="4">
    <source>
        <dbReference type="Proteomes" id="UP000316621"/>
    </source>
</evidence>
<keyword evidence="4" id="KW-1185">Reference proteome</keyword>
<dbReference type="InterPro" id="IPR002885">
    <property type="entry name" value="PPR_rpt"/>
</dbReference>
<dbReference type="Pfam" id="PF13041">
    <property type="entry name" value="PPR_2"/>
    <property type="match status" value="1"/>
</dbReference>
<dbReference type="NCBIfam" id="TIGR00756">
    <property type="entry name" value="PPR"/>
    <property type="match status" value="1"/>
</dbReference>
<sequence>MIHFYASCANLGFARKLFDELYQPNDVTWNALISGYVQNGFADDGLRVFHLMHFEGIRPDDVTVIGVILACAQKKELDLGRWLFMYDPLPGPVDNIDLMVHLVNIAVIMALHCCLRE</sequence>
<dbReference type="GO" id="GO:0003723">
    <property type="term" value="F:RNA binding"/>
    <property type="evidence" value="ECO:0007669"/>
    <property type="project" value="InterPro"/>
</dbReference>
<reference evidence="3 4" key="1">
    <citation type="journal article" date="2018" name="Science">
        <title>The opium poppy genome and morphinan production.</title>
        <authorList>
            <person name="Guo L."/>
            <person name="Winzer T."/>
            <person name="Yang X."/>
            <person name="Li Y."/>
            <person name="Ning Z."/>
            <person name="He Z."/>
            <person name="Teodor R."/>
            <person name="Lu Y."/>
            <person name="Bowser T.A."/>
            <person name="Graham I.A."/>
            <person name="Ye K."/>
        </authorList>
    </citation>
    <scope>NUCLEOTIDE SEQUENCE [LARGE SCALE GENOMIC DNA]</scope>
    <source>
        <strain evidence="4">cv. HN1</strain>
        <tissue evidence="3">Leaves</tissue>
    </source>
</reference>
<proteinExistence type="predicted"/>
<protein>
    <recommendedName>
        <fullName evidence="5">Pentatricopeptide repeat-containing protein</fullName>
    </recommendedName>
</protein>
<evidence type="ECO:0000256" key="1">
    <source>
        <dbReference type="ARBA" id="ARBA00022737"/>
    </source>
</evidence>
<organism evidence="3 4">
    <name type="scientific">Papaver somniferum</name>
    <name type="common">Opium poppy</name>
    <dbReference type="NCBI Taxonomy" id="3469"/>
    <lineage>
        <taxon>Eukaryota</taxon>
        <taxon>Viridiplantae</taxon>
        <taxon>Streptophyta</taxon>
        <taxon>Embryophyta</taxon>
        <taxon>Tracheophyta</taxon>
        <taxon>Spermatophyta</taxon>
        <taxon>Magnoliopsida</taxon>
        <taxon>Ranunculales</taxon>
        <taxon>Papaveraceae</taxon>
        <taxon>Papaveroideae</taxon>
        <taxon>Papaver</taxon>
    </lineage>
</organism>
<dbReference type="GO" id="GO:0009451">
    <property type="term" value="P:RNA modification"/>
    <property type="evidence" value="ECO:0007669"/>
    <property type="project" value="InterPro"/>
</dbReference>
<feature type="repeat" description="PPR" evidence="2">
    <location>
        <begin position="25"/>
        <end position="59"/>
    </location>
</feature>
<dbReference type="OMA" id="VCAYIRE"/>
<gene>
    <name evidence="3" type="ORF">C5167_017708</name>
</gene>
<evidence type="ECO:0000313" key="3">
    <source>
        <dbReference type="EMBL" id="RZC49294.1"/>
    </source>
</evidence>
<dbReference type="Gene3D" id="1.25.40.10">
    <property type="entry name" value="Tetratricopeptide repeat domain"/>
    <property type="match status" value="1"/>
</dbReference>
<dbReference type="AlphaFoldDB" id="A0A4Y7IK74"/>
<dbReference type="PANTHER" id="PTHR47926">
    <property type="entry name" value="PENTATRICOPEPTIDE REPEAT-CONTAINING PROTEIN"/>
    <property type="match status" value="1"/>
</dbReference>
<dbReference type="Proteomes" id="UP000316621">
    <property type="component" value="Chromosome 2"/>
</dbReference>